<dbReference type="PANTHER" id="PTHR11056:SF0">
    <property type="entry name" value="HOMOGENTISATE 1,2-DIOXYGENASE"/>
    <property type="match status" value="1"/>
</dbReference>
<organism evidence="8 9">
    <name type="scientific">Amycolatopsis camponoti</name>
    <dbReference type="NCBI Taxonomy" id="2606593"/>
    <lineage>
        <taxon>Bacteria</taxon>
        <taxon>Bacillati</taxon>
        <taxon>Actinomycetota</taxon>
        <taxon>Actinomycetes</taxon>
        <taxon>Pseudonocardiales</taxon>
        <taxon>Pseudonocardiaceae</taxon>
        <taxon>Amycolatopsis</taxon>
    </lineage>
</organism>
<dbReference type="Gene3D" id="2.60.120.10">
    <property type="entry name" value="Jelly Rolls"/>
    <property type="match status" value="2"/>
</dbReference>
<feature type="region of interest" description="Disordered" evidence="5">
    <location>
        <begin position="1"/>
        <end position="22"/>
    </location>
</feature>
<keyword evidence="4" id="KW-0479">Metal-binding</keyword>
<reference evidence="8 9" key="1">
    <citation type="submission" date="2019-09" db="EMBL/GenBank/DDBJ databases">
        <authorList>
            <person name="Leyn A S."/>
        </authorList>
    </citation>
    <scope>NUCLEOTIDE SEQUENCE [LARGE SCALE GENOMIC DNA]</scope>
    <source>
        <strain evidence="8">AA231_1</strain>
    </source>
</reference>
<feature type="domain" description="Homogentisate 1,2-dioxygenase C-terminal" evidence="6">
    <location>
        <begin position="284"/>
        <end position="360"/>
    </location>
</feature>
<evidence type="ECO:0000259" key="6">
    <source>
        <dbReference type="Pfam" id="PF04209"/>
    </source>
</evidence>
<dbReference type="GO" id="GO:0004411">
    <property type="term" value="F:homogentisate 1,2-dioxygenase activity"/>
    <property type="evidence" value="ECO:0007669"/>
    <property type="project" value="InterPro"/>
</dbReference>
<evidence type="ECO:0000256" key="3">
    <source>
        <dbReference type="PIRSR" id="PIRSR605708-1"/>
    </source>
</evidence>
<dbReference type="GO" id="GO:0005737">
    <property type="term" value="C:cytoplasm"/>
    <property type="evidence" value="ECO:0007669"/>
    <property type="project" value="TreeGrafter"/>
</dbReference>
<dbReference type="RefSeq" id="WP_155543115.1">
    <property type="nucleotide sequence ID" value="NZ_CABVGP010000001.1"/>
</dbReference>
<dbReference type="InterPro" id="IPR013096">
    <property type="entry name" value="Cupin_2"/>
</dbReference>
<dbReference type="GO" id="GO:0006570">
    <property type="term" value="P:tyrosine metabolic process"/>
    <property type="evidence" value="ECO:0007669"/>
    <property type="project" value="InterPro"/>
</dbReference>
<proteinExistence type="inferred from homology"/>
<evidence type="ECO:0000313" key="8">
    <source>
        <dbReference type="EMBL" id="VVJ18043.1"/>
    </source>
</evidence>
<feature type="binding site" evidence="4">
    <location>
        <position position="345"/>
    </location>
    <ligand>
        <name>Fe cation</name>
        <dbReference type="ChEBI" id="CHEBI:24875"/>
    </ligand>
</feature>
<dbReference type="PANTHER" id="PTHR11056">
    <property type="entry name" value="HOMOGENTISATE 1,2-DIOXYGENASE"/>
    <property type="match status" value="1"/>
</dbReference>
<dbReference type="Pfam" id="PF07883">
    <property type="entry name" value="Cupin_2"/>
    <property type="match status" value="1"/>
</dbReference>
<evidence type="ECO:0000256" key="5">
    <source>
        <dbReference type="SAM" id="MobiDB-lite"/>
    </source>
</evidence>
<dbReference type="GO" id="GO:0046872">
    <property type="term" value="F:metal ion binding"/>
    <property type="evidence" value="ECO:0007669"/>
    <property type="project" value="UniProtKB-KW"/>
</dbReference>
<evidence type="ECO:0000313" key="9">
    <source>
        <dbReference type="Proteomes" id="UP000399805"/>
    </source>
</evidence>
<dbReference type="SUPFAM" id="SSF51182">
    <property type="entry name" value="RmlC-like cupins"/>
    <property type="match status" value="1"/>
</dbReference>
<dbReference type="Proteomes" id="UP000399805">
    <property type="component" value="Unassembled WGS sequence"/>
</dbReference>
<comment type="similarity">
    <text evidence="2">Belongs to the homogentisate dioxygenase family.</text>
</comment>
<dbReference type="GO" id="GO:0006559">
    <property type="term" value="P:L-phenylalanine catabolic process"/>
    <property type="evidence" value="ECO:0007669"/>
    <property type="project" value="InterPro"/>
</dbReference>
<feature type="binding site" evidence="4">
    <location>
        <position position="345"/>
    </location>
    <ligand>
        <name>homogentisate</name>
        <dbReference type="ChEBI" id="CHEBI:16169"/>
    </ligand>
</feature>
<evidence type="ECO:0000256" key="1">
    <source>
        <dbReference type="ARBA" id="ARBA00001962"/>
    </source>
</evidence>
<dbReference type="Pfam" id="PF04209">
    <property type="entry name" value="HgmA_C"/>
    <property type="match status" value="1"/>
</dbReference>
<feature type="active site" description="Proton acceptor" evidence="3">
    <location>
        <position position="270"/>
    </location>
</feature>
<dbReference type="AlphaFoldDB" id="A0A6I8LMC6"/>
<name>A0A6I8LMC6_9PSEU</name>
<feature type="binding site" evidence="4">
    <location>
        <position position="313"/>
    </location>
    <ligand>
        <name>Fe cation</name>
        <dbReference type="ChEBI" id="CHEBI:24875"/>
    </ligand>
</feature>
<comment type="cofactor">
    <cofactor evidence="1 4">
        <name>Fe cation</name>
        <dbReference type="ChEBI" id="CHEBI:24875"/>
    </cofactor>
</comment>
<feature type="binding site" evidence="4">
    <location>
        <position position="307"/>
    </location>
    <ligand>
        <name>Fe cation</name>
        <dbReference type="ChEBI" id="CHEBI:24875"/>
    </ligand>
</feature>
<keyword evidence="9" id="KW-1185">Reference proteome</keyword>
<feature type="domain" description="Cupin type-2" evidence="7">
    <location>
        <begin position="110"/>
        <end position="175"/>
    </location>
</feature>
<dbReference type="InterPro" id="IPR046451">
    <property type="entry name" value="HgmA_C"/>
</dbReference>
<evidence type="ECO:0000256" key="2">
    <source>
        <dbReference type="ARBA" id="ARBA00007757"/>
    </source>
</evidence>
<dbReference type="CDD" id="cd02208">
    <property type="entry name" value="cupin_RmlC-like"/>
    <property type="match status" value="1"/>
</dbReference>
<dbReference type="InterPro" id="IPR011051">
    <property type="entry name" value="RmlC_Cupin_sf"/>
</dbReference>
<sequence>MAYYRRAGTIPPKRHTQHRTPEGGLYSEELMGEEGFSSDSSLLYHRGVPSAIVGATPWDLPDQTLTENRPLVPRHLKLHELFAGNDWKSADVVTGRRLVLGNGDVRISYVAAGETSPLYRNAVGDECVYVESGEARVETVFGVLDARQGDYVILPRATTHRWVPVGDEPLRAYVVEANSHITPPKRYLSKFGQLLEHAPYCERDLHGPDEPFLAEGEDVEVLVKHRGSRGITGTRYVYPTHPFDVVGWDGFLYPYTFNIADFEPITGRVHQPPPVHQVFEGHNFVICNFVPRKVDYHPLAVPVPYYHSNVDSDEVMFYCGGNYEARKGSGIAQGSISLHPGGHSHGPQPGAVERSLGAEFFDELAVMVDTFRPLELGEGGLASEDPGYAWTWAGRGPVG</sequence>
<evidence type="ECO:0000259" key="7">
    <source>
        <dbReference type="Pfam" id="PF07883"/>
    </source>
</evidence>
<dbReference type="EMBL" id="CABVGP010000001">
    <property type="protein sequence ID" value="VVJ18043.1"/>
    <property type="molecule type" value="Genomic_DNA"/>
</dbReference>
<dbReference type="InterPro" id="IPR014710">
    <property type="entry name" value="RmlC-like_jellyroll"/>
</dbReference>
<dbReference type="InterPro" id="IPR005708">
    <property type="entry name" value="Homogentis_dOase"/>
</dbReference>
<evidence type="ECO:0000256" key="4">
    <source>
        <dbReference type="PIRSR" id="PIRSR605708-2"/>
    </source>
</evidence>
<feature type="binding site" evidence="4">
    <location>
        <position position="323"/>
    </location>
    <ligand>
        <name>homogentisate</name>
        <dbReference type="ChEBI" id="CHEBI:16169"/>
    </ligand>
</feature>
<keyword evidence="4" id="KW-0408">Iron</keyword>
<gene>
    <name evidence="8" type="ORF">AA23TX_03064</name>
</gene>
<protein>
    <submittedName>
        <fullName evidence="8">Homogentisate 1</fullName>
    </submittedName>
</protein>
<accession>A0A6I8LMC6</accession>